<dbReference type="Pfam" id="PF00593">
    <property type="entry name" value="TonB_dep_Rec_b-barrel"/>
    <property type="match status" value="1"/>
</dbReference>
<dbReference type="Pfam" id="PF13715">
    <property type="entry name" value="CarbopepD_reg_2"/>
    <property type="match status" value="1"/>
</dbReference>
<keyword evidence="3 10" id="KW-1134">Transmembrane beta strand</keyword>
<dbReference type="InterPro" id="IPR037066">
    <property type="entry name" value="Plug_dom_sf"/>
</dbReference>
<dbReference type="RefSeq" id="WP_200506888.1">
    <property type="nucleotide sequence ID" value="NZ_JAEHFX010000007.1"/>
</dbReference>
<evidence type="ECO:0000256" key="11">
    <source>
        <dbReference type="RuleBase" id="RU003357"/>
    </source>
</evidence>
<protein>
    <submittedName>
        <fullName evidence="15">TonB-dependent receptor plug domain-containing protein</fullName>
    </submittedName>
</protein>
<dbReference type="Gene3D" id="2.60.40.1120">
    <property type="entry name" value="Carboxypeptidase-like, regulatory domain"/>
    <property type="match status" value="1"/>
</dbReference>
<evidence type="ECO:0000313" key="15">
    <source>
        <dbReference type="EMBL" id="MBK0404050.1"/>
    </source>
</evidence>
<proteinExistence type="inferred from homology"/>
<dbReference type="Proteomes" id="UP000644147">
    <property type="component" value="Unassembled WGS sequence"/>
</dbReference>
<dbReference type="PANTHER" id="PTHR30069">
    <property type="entry name" value="TONB-DEPENDENT OUTER MEMBRANE RECEPTOR"/>
    <property type="match status" value="1"/>
</dbReference>
<evidence type="ECO:0000256" key="7">
    <source>
        <dbReference type="ARBA" id="ARBA00023136"/>
    </source>
</evidence>
<evidence type="ECO:0000256" key="8">
    <source>
        <dbReference type="ARBA" id="ARBA00023170"/>
    </source>
</evidence>
<comment type="subcellular location">
    <subcellularLocation>
        <location evidence="1 10">Cell outer membrane</location>
        <topology evidence="1 10">Multi-pass membrane protein</topology>
    </subcellularLocation>
</comment>
<dbReference type="InterPro" id="IPR000531">
    <property type="entry name" value="Beta-barrel_TonB"/>
</dbReference>
<dbReference type="Pfam" id="PF07715">
    <property type="entry name" value="Plug"/>
    <property type="match status" value="1"/>
</dbReference>
<feature type="chain" id="PRO_5046776996" evidence="12">
    <location>
        <begin position="35"/>
        <end position="791"/>
    </location>
</feature>
<dbReference type="PROSITE" id="PS52016">
    <property type="entry name" value="TONB_DEPENDENT_REC_3"/>
    <property type="match status" value="1"/>
</dbReference>
<keyword evidence="5 12" id="KW-0732">Signal</keyword>
<dbReference type="Gene3D" id="2.40.170.20">
    <property type="entry name" value="TonB-dependent receptor, beta-barrel domain"/>
    <property type="match status" value="1"/>
</dbReference>
<feature type="domain" description="TonB-dependent receptor-like beta-barrel" evidence="13">
    <location>
        <begin position="300"/>
        <end position="746"/>
    </location>
</feature>
<gene>
    <name evidence="15" type="ORF">I5M27_13730</name>
</gene>
<evidence type="ECO:0000256" key="3">
    <source>
        <dbReference type="ARBA" id="ARBA00022452"/>
    </source>
</evidence>
<evidence type="ECO:0000256" key="5">
    <source>
        <dbReference type="ARBA" id="ARBA00022729"/>
    </source>
</evidence>
<evidence type="ECO:0000256" key="9">
    <source>
        <dbReference type="ARBA" id="ARBA00023237"/>
    </source>
</evidence>
<dbReference type="InterPro" id="IPR012910">
    <property type="entry name" value="Plug_dom"/>
</dbReference>
<sequence length="791" mass="89406">MIPFFTRLHLFRKPGNLLAFACLFLLLSPGAAWAQQAKFTINGFVRDKQTGENLIGVGIFNPKTGQGTTTNNYGFYSITLPQDSISLIVSYLGYERLSFNIFLNRDLEQNFNLTANNELKTVEIVGTKEEKIRESTRMSTISVPIAQIKTLPALFGEVDVLKTLQLLPGVQSGGEGSTGLYVRGGSPDQNLILLDGTPVYNASHLFGFFSVFNADALNNVELIKGGFPARYGGRLSSVLDINMKEGNMKEFQGEASVGIIASKVTLEGPIKEDKASFIVSARRTYIDILARPFMNKENGVFGYYFYDLNGKVNYKISQRDRLYLSAYTGYDKFYGQFDDSELEDKMHVGWGNLTSALRWNRIINNKLFANTHLTYTKYQFDIGNEQTTQFRNDRGELETEKFSLNYFSNIRDFSLKTDFDYTPSTNHYIRFGAQYIKHSFKPGALQIEESNPEPGAANNNFFSQTLGHESGVYVEDDIKITDLLKVNAGLRLAGFYVDKKLYHSLEPRVSARFILNENWSAKASYARTSQFIHLLTNSGIDLPTDLWVPATGKVRPQLADQVALGVTRTLFDEAVEVSIESYYKAMNHLIEYSEGADFLGTTDNNWQDKVTSGEGWSYGTEFFVQKKLGKTTGWVGYTLAWANRKFPELNGGEMYPYKYDRRHDISIVVSHQLKDNITVSGTWVYGTGNAVTLAEARYGIGSYNTIEDIGSRNKFRMAPYHRLDLSLNQTKKKKWGETVNSFSIYNAYNRKNPYFLRLEEGYDTGNGRPTAVFKQISLFPILPSFSKSFKF</sequence>
<reference evidence="15 16" key="1">
    <citation type="submission" date="2020-12" db="EMBL/GenBank/DDBJ databases">
        <title>Bacterial novel species Adhaeribacter sp. BT258 isolated from soil.</title>
        <authorList>
            <person name="Jung H.-Y."/>
        </authorList>
    </citation>
    <scope>NUCLEOTIDE SEQUENCE [LARGE SCALE GENOMIC DNA]</scope>
    <source>
        <strain evidence="15 16">BT258</strain>
    </source>
</reference>
<dbReference type="SUPFAM" id="SSF56935">
    <property type="entry name" value="Porins"/>
    <property type="match status" value="1"/>
</dbReference>
<evidence type="ECO:0000259" key="14">
    <source>
        <dbReference type="Pfam" id="PF07715"/>
    </source>
</evidence>
<evidence type="ECO:0000256" key="2">
    <source>
        <dbReference type="ARBA" id="ARBA00022448"/>
    </source>
</evidence>
<keyword evidence="6 11" id="KW-0798">TonB box</keyword>
<name>A0ABS1C3S0_9BACT</name>
<dbReference type="InterPro" id="IPR039426">
    <property type="entry name" value="TonB-dep_rcpt-like"/>
</dbReference>
<evidence type="ECO:0000256" key="4">
    <source>
        <dbReference type="ARBA" id="ARBA00022692"/>
    </source>
</evidence>
<dbReference type="InterPro" id="IPR008969">
    <property type="entry name" value="CarboxyPept-like_regulatory"/>
</dbReference>
<evidence type="ECO:0000256" key="12">
    <source>
        <dbReference type="SAM" id="SignalP"/>
    </source>
</evidence>
<organism evidence="15 16">
    <name type="scientific">Adhaeribacter terrigena</name>
    <dbReference type="NCBI Taxonomy" id="2793070"/>
    <lineage>
        <taxon>Bacteria</taxon>
        <taxon>Pseudomonadati</taxon>
        <taxon>Bacteroidota</taxon>
        <taxon>Cytophagia</taxon>
        <taxon>Cytophagales</taxon>
        <taxon>Hymenobacteraceae</taxon>
        <taxon>Adhaeribacter</taxon>
    </lineage>
</organism>
<comment type="similarity">
    <text evidence="10 11">Belongs to the TonB-dependent receptor family.</text>
</comment>
<evidence type="ECO:0000313" key="16">
    <source>
        <dbReference type="Proteomes" id="UP000644147"/>
    </source>
</evidence>
<feature type="domain" description="TonB-dependent receptor plug" evidence="14">
    <location>
        <begin position="156"/>
        <end position="234"/>
    </location>
</feature>
<evidence type="ECO:0000256" key="1">
    <source>
        <dbReference type="ARBA" id="ARBA00004571"/>
    </source>
</evidence>
<dbReference type="InterPro" id="IPR036942">
    <property type="entry name" value="Beta-barrel_TonB_sf"/>
</dbReference>
<feature type="signal peptide" evidence="12">
    <location>
        <begin position="1"/>
        <end position="34"/>
    </location>
</feature>
<evidence type="ECO:0000256" key="6">
    <source>
        <dbReference type="ARBA" id="ARBA00023077"/>
    </source>
</evidence>
<evidence type="ECO:0000256" key="10">
    <source>
        <dbReference type="PROSITE-ProRule" id="PRU01360"/>
    </source>
</evidence>
<dbReference type="Gene3D" id="2.170.130.10">
    <property type="entry name" value="TonB-dependent receptor, plug domain"/>
    <property type="match status" value="1"/>
</dbReference>
<evidence type="ECO:0000259" key="13">
    <source>
        <dbReference type="Pfam" id="PF00593"/>
    </source>
</evidence>
<keyword evidence="4 10" id="KW-0812">Transmembrane</keyword>
<keyword evidence="7 10" id="KW-0472">Membrane</keyword>
<keyword evidence="8 15" id="KW-0675">Receptor</keyword>
<dbReference type="SUPFAM" id="SSF49464">
    <property type="entry name" value="Carboxypeptidase regulatory domain-like"/>
    <property type="match status" value="1"/>
</dbReference>
<keyword evidence="9 10" id="KW-0998">Cell outer membrane</keyword>
<dbReference type="PANTHER" id="PTHR30069:SF29">
    <property type="entry name" value="HEMOGLOBIN AND HEMOGLOBIN-HAPTOGLOBIN-BINDING PROTEIN 1-RELATED"/>
    <property type="match status" value="1"/>
</dbReference>
<keyword evidence="2 10" id="KW-0813">Transport</keyword>
<dbReference type="EMBL" id="JAEHFX010000007">
    <property type="protein sequence ID" value="MBK0404050.1"/>
    <property type="molecule type" value="Genomic_DNA"/>
</dbReference>
<keyword evidence="16" id="KW-1185">Reference proteome</keyword>
<accession>A0ABS1C3S0</accession>
<comment type="caution">
    <text evidence="15">The sequence shown here is derived from an EMBL/GenBank/DDBJ whole genome shotgun (WGS) entry which is preliminary data.</text>
</comment>